<evidence type="ECO:0000256" key="5">
    <source>
        <dbReference type="SAM" id="Phobius"/>
    </source>
</evidence>
<name>A0ABV4CHR4_9PSEU</name>
<keyword evidence="3 5" id="KW-1133">Transmembrane helix</keyword>
<sequence>MLGPWDPGLQVERTTLAWLRTALAFTVGMLVFLRFIVHVSALAAALCAAATLPLAVGVAGFAWRRHLRVDRSVRADQPLPDGRLPAALTALACLVALCGLVYVALS</sequence>
<feature type="domain" description="DUF202" evidence="6">
    <location>
        <begin position="6"/>
        <end position="71"/>
    </location>
</feature>
<protein>
    <submittedName>
        <fullName evidence="7">YidH family protein</fullName>
    </submittedName>
</protein>
<comment type="subcellular location">
    <subcellularLocation>
        <location evidence="1">Endomembrane system</location>
        <topology evidence="1">Multi-pass membrane protein</topology>
    </subcellularLocation>
</comment>
<reference evidence="7 8" key="1">
    <citation type="submission" date="2024-08" db="EMBL/GenBank/DDBJ databases">
        <title>Genome mining of Saccharopolyspora cebuensis PGLac3 from Nigerian medicinal plant.</title>
        <authorList>
            <person name="Ezeobiora C.E."/>
            <person name="Igbokwe N.H."/>
            <person name="Amin D.H."/>
            <person name="Mendie U.E."/>
        </authorList>
    </citation>
    <scope>NUCLEOTIDE SEQUENCE [LARGE SCALE GENOMIC DNA]</scope>
    <source>
        <strain evidence="7 8">PGLac3</strain>
    </source>
</reference>
<organism evidence="7 8">
    <name type="scientific">Saccharopolyspora cebuensis</name>
    <dbReference type="NCBI Taxonomy" id="418759"/>
    <lineage>
        <taxon>Bacteria</taxon>
        <taxon>Bacillati</taxon>
        <taxon>Actinomycetota</taxon>
        <taxon>Actinomycetes</taxon>
        <taxon>Pseudonocardiales</taxon>
        <taxon>Pseudonocardiaceae</taxon>
        <taxon>Saccharopolyspora</taxon>
    </lineage>
</organism>
<keyword evidence="2 5" id="KW-0812">Transmembrane</keyword>
<evidence type="ECO:0000256" key="4">
    <source>
        <dbReference type="ARBA" id="ARBA00023136"/>
    </source>
</evidence>
<evidence type="ECO:0000313" key="8">
    <source>
        <dbReference type="Proteomes" id="UP001564626"/>
    </source>
</evidence>
<feature type="transmembrane region" description="Helical" evidence="5">
    <location>
        <begin position="43"/>
        <end position="63"/>
    </location>
</feature>
<proteinExistence type="predicted"/>
<dbReference type="EMBL" id="JBGEHV010000011">
    <property type="protein sequence ID" value="MEY8039386.1"/>
    <property type="molecule type" value="Genomic_DNA"/>
</dbReference>
<keyword evidence="4 5" id="KW-0472">Membrane</keyword>
<gene>
    <name evidence="7" type="ORF">AB8O55_08250</name>
</gene>
<comment type="caution">
    <text evidence="7">The sequence shown here is derived from an EMBL/GenBank/DDBJ whole genome shotgun (WGS) entry which is preliminary data.</text>
</comment>
<evidence type="ECO:0000256" key="3">
    <source>
        <dbReference type="ARBA" id="ARBA00022989"/>
    </source>
</evidence>
<dbReference type="RefSeq" id="WP_345367536.1">
    <property type="nucleotide sequence ID" value="NZ_BAABII010000019.1"/>
</dbReference>
<evidence type="ECO:0000313" key="7">
    <source>
        <dbReference type="EMBL" id="MEY8039386.1"/>
    </source>
</evidence>
<evidence type="ECO:0000259" key="6">
    <source>
        <dbReference type="Pfam" id="PF02656"/>
    </source>
</evidence>
<feature type="transmembrane region" description="Helical" evidence="5">
    <location>
        <begin position="17"/>
        <end position="37"/>
    </location>
</feature>
<evidence type="ECO:0000256" key="2">
    <source>
        <dbReference type="ARBA" id="ARBA00022692"/>
    </source>
</evidence>
<dbReference type="InterPro" id="IPR003807">
    <property type="entry name" value="DUF202"/>
</dbReference>
<keyword evidence="8" id="KW-1185">Reference proteome</keyword>
<evidence type="ECO:0000256" key="1">
    <source>
        <dbReference type="ARBA" id="ARBA00004127"/>
    </source>
</evidence>
<dbReference type="Proteomes" id="UP001564626">
    <property type="component" value="Unassembled WGS sequence"/>
</dbReference>
<dbReference type="Pfam" id="PF02656">
    <property type="entry name" value="DUF202"/>
    <property type="match status" value="1"/>
</dbReference>
<feature type="transmembrane region" description="Helical" evidence="5">
    <location>
        <begin position="84"/>
        <end position="105"/>
    </location>
</feature>
<accession>A0ABV4CHR4</accession>